<dbReference type="CDD" id="cd00075">
    <property type="entry name" value="HATPase"/>
    <property type="match status" value="1"/>
</dbReference>
<dbReference type="GO" id="GO:0016301">
    <property type="term" value="F:kinase activity"/>
    <property type="evidence" value="ECO:0007669"/>
    <property type="project" value="UniProtKB-KW"/>
</dbReference>
<dbReference type="Pfam" id="PF02518">
    <property type="entry name" value="HATPase_c"/>
    <property type="match status" value="1"/>
</dbReference>
<dbReference type="SMART" id="SM00387">
    <property type="entry name" value="HATPase_c"/>
    <property type="match status" value="1"/>
</dbReference>
<evidence type="ECO:0000256" key="3">
    <source>
        <dbReference type="ARBA" id="ARBA00022553"/>
    </source>
</evidence>
<dbReference type="InterPro" id="IPR041610">
    <property type="entry name" value="ArlS_N"/>
</dbReference>
<dbReference type="InterPro" id="IPR005467">
    <property type="entry name" value="His_kinase_dom"/>
</dbReference>
<dbReference type="Pfam" id="PF00512">
    <property type="entry name" value="HisKA"/>
    <property type="match status" value="1"/>
</dbReference>
<dbReference type="PROSITE" id="PS50109">
    <property type="entry name" value="HIS_KIN"/>
    <property type="match status" value="1"/>
</dbReference>
<dbReference type="InterPro" id="IPR036890">
    <property type="entry name" value="HATPase_C_sf"/>
</dbReference>
<dbReference type="InterPro" id="IPR004358">
    <property type="entry name" value="Sig_transdc_His_kin-like_C"/>
</dbReference>
<gene>
    <name evidence="9" type="ORF">H6G05_05920</name>
</gene>
<dbReference type="SUPFAM" id="SSF55874">
    <property type="entry name" value="ATPase domain of HSP90 chaperone/DNA topoisomerase II/histidine kinase"/>
    <property type="match status" value="1"/>
</dbReference>
<keyword evidence="6" id="KW-0902">Two-component regulatory system</keyword>
<comment type="catalytic activity">
    <reaction evidence="1">
        <text>ATP + protein L-histidine = ADP + protein N-phospho-L-histidine.</text>
        <dbReference type="EC" id="2.7.13.3"/>
    </reaction>
</comment>
<keyword evidence="3" id="KW-0597">Phosphoprotein</keyword>
<keyword evidence="4" id="KW-0808">Transferase</keyword>
<reference evidence="9 10" key="1">
    <citation type="journal article" date="2020" name="ISME J.">
        <title>Comparative genomics reveals insights into cyanobacterial evolution and habitat adaptation.</title>
        <authorList>
            <person name="Chen M.Y."/>
            <person name="Teng W.K."/>
            <person name="Zhao L."/>
            <person name="Hu C.X."/>
            <person name="Zhou Y.K."/>
            <person name="Han B.P."/>
            <person name="Song L.R."/>
            <person name="Shu W.S."/>
        </authorList>
    </citation>
    <scope>NUCLEOTIDE SEQUENCE [LARGE SCALE GENOMIC DNA]</scope>
    <source>
        <strain evidence="9 10">FACHB-1050</strain>
    </source>
</reference>
<dbReference type="InterPro" id="IPR036097">
    <property type="entry name" value="HisK_dim/P_sf"/>
</dbReference>
<organism evidence="9 10">
    <name type="scientific">Phormidium tenue FACHB-1050</name>
    <dbReference type="NCBI Taxonomy" id="2692857"/>
    <lineage>
        <taxon>Bacteria</taxon>
        <taxon>Bacillati</taxon>
        <taxon>Cyanobacteriota</taxon>
        <taxon>Cyanophyceae</taxon>
        <taxon>Oscillatoriophycideae</taxon>
        <taxon>Oscillatoriales</taxon>
        <taxon>Oscillatoriaceae</taxon>
        <taxon>Phormidium</taxon>
    </lineage>
</organism>
<dbReference type="InterPro" id="IPR003594">
    <property type="entry name" value="HATPase_dom"/>
</dbReference>
<dbReference type="InterPro" id="IPR050736">
    <property type="entry name" value="Sensor_HK_Regulatory"/>
</dbReference>
<dbReference type="SUPFAM" id="SSF47384">
    <property type="entry name" value="Homodimeric domain of signal transducing histidine kinase"/>
    <property type="match status" value="1"/>
</dbReference>
<sequence>MFTKIRYRLLLSFLLVLMAILTSLGVIVRFLFVHSLSQQATEKLTTLGHGASSSLESENGQIKFKSDFPQQALLSKDQALEWFDIQGKPISHQGQLIISLPFAGVNTVQIQSGNPRVQSVTLPVVSNDDGMLIGYVRASQSLVEFDESVRHLDWGMSGGAFVALLLSGIGGLWLTRQFMQPIERNFELLKQFTADASHELRSPLMVISSNAQVALRYPEGIRIGDIAKFEAIADATKQMTRLTEDLLLLARTDNLLKEHYQEVNLSELLAELIQFYSPQAEAKSIELQFLANKPIYTFGDRAQLRRLFTNLIANAIQYTLADGRIELDCQITGQRVLTSVHDNGIGIAPDQVDKVFERFWRSECSRTYHAGSFGLGLTIAQAIANQHGGEIFVTSKLGVGSCFTVSLPLLVKG</sequence>
<proteinExistence type="predicted"/>
<comment type="caution">
    <text evidence="9">The sequence shown here is derived from an EMBL/GenBank/DDBJ whole genome shotgun (WGS) entry which is preliminary data.</text>
</comment>
<feature type="transmembrane region" description="Helical" evidence="7">
    <location>
        <begin position="154"/>
        <end position="174"/>
    </location>
</feature>
<accession>A0ABR8C9Y7</accession>
<dbReference type="Gene3D" id="1.10.287.130">
    <property type="match status" value="1"/>
</dbReference>
<keyword evidence="7" id="KW-1133">Transmembrane helix</keyword>
<dbReference type="InterPro" id="IPR003661">
    <property type="entry name" value="HisK_dim/P_dom"/>
</dbReference>
<evidence type="ECO:0000256" key="4">
    <source>
        <dbReference type="ARBA" id="ARBA00022679"/>
    </source>
</evidence>
<dbReference type="SMART" id="SM00388">
    <property type="entry name" value="HisKA"/>
    <property type="match status" value="1"/>
</dbReference>
<evidence type="ECO:0000259" key="8">
    <source>
        <dbReference type="PROSITE" id="PS50109"/>
    </source>
</evidence>
<keyword evidence="7" id="KW-0812">Transmembrane</keyword>
<evidence type="ECO:0000256" key="6">
    <source>
        <dbReference type="ARBA" id="ARBA00023012"/>
    </source>
</evidence>
<evidence type="ECO:0000256" key="2">
    <source>
        <dbReference type="ARBA" id="ARBA00012438"/>
    </source>
</evidence>
<evidence type="ECO:0000256" key="7">
    <source>
        <dbReference type="SAM" id="Phobius"/>
    </source>
</evidence>
<keyword evidence="10" id="KW-1185">Reference proteome</keyword>
<dbReference type="Pfam" id="PF18719">
    <property type="entry name" value="ArlS_N"/>
    <property type="match status" value="1"/>
</dbReference>
<evidence type="ECO:0000313" key="10">
    <source>
        <dbReference type="Proteomes" id="UP000618445"/>
    </source>
</evidence>
<dbReference type="PANTHER" id="PTHR43711">
    <property type="entry name" value="TWO-COMPONENT HISTIDINE KINASE"/>
    <property type="match status" value="1"/>
</dbReference>
<feature type="domain" description="Histidine kinase" evidence="8">
    <location>
        <begin position="195"/>
        <end position="411"/>
    </location>
</feature>
<evidence type="ECO:0000313" key="9">
    <source>
        <dbReference type="EMBL" id="MBD2316382.1"/>
    </source>
</evidence>
<dbReference type="CDD" id="cd00082">
    <property type="entry name" value="HisKA"/>
    <property type="match status" value="1"/>
</dbReference>
<dbReference type="EC" id="2.7.13.3" evidence="2"/>
<dbReference type="PRINTS" id="PR00344">
    <property type="entry name" value="BCTRLSENSOR"/>
</dbReference>
<dbReference type="Gene3D" id="3.30.565.10">
    <property type="entry name" value="Histidine kinase-like ATPase, C-terminal domain"/>
    <property type="match status" value="1"/>
</dbReference>
<keyword evidence="7" id="KW-0472">Membrane</keyword>
<evidence type="ECO:0000256" key="1">
    <source>
        <dbReference type="ARBA" id="ARBA00000085"/>
    </source>
</evidence>
<dbReference type="Proteomes" id="UP000618445">
    <property type="component" value="Unassembled WGS sequence"/>
</dbReference>
<evidence type="ECO:0000256" key="5">
    <source>
        <dbReference type="ARBA" id="ARBA00022777"/>
    </source>
</evidence>
<dbReference type="PANTHER" id="PTHR43711:SF1">
    <property type="entry name" value="HISTIDINE KINASE 1"/>
    <property type="match status" value="1"/>
</dbReference>
<dbReference type="EMBL" id="JACJQY010000006">
    <property type="protein sequence ID" value="MBD2316382.1"/>
    <property type="molecule type" value="Genomic_DNA"/>
</dbReference>
<protein>
    <recommendedName>
        <fullName evidence="2">histidine kinase</fullName>
        <ecNumber evidence="2">2.7.13.3</ecNumber>
    </recommendedName>
</protein>
<name>A0ABR8C9Y7_9CYAN</name>
<keyword evidence="5 9" id="KW-0418">Kinase</keyword>